<feature type="domain" description="PPM-type phosphatase" evidence="2">
    <location>
        <begin position="10"/>
        <end position="233"/>
    </location>
</feature>
<organism evidence="3 4">
    <name type="scientific">Acetivibrio straminisolvens JCM 21531</name>
    <dbReference type="NCBI Taxonomy" id="1294263"/>
    <lineage>
        <taxon>Bacteria</taxon>
        <taxon>Bacillati</taxon>
        <taxon>Bacillota</taxon>
        <taxon>Clostridia</taxon>
        <taxon>Eubacteriales</taxon>
        <taxon>Oscillospiraceae</taxon>
        <taxon>Acetivibrio</taxon>
    </lineage>
</organism>
<dbReference type="Gene3D" id="3.60.40.10">
    <property type="entry name" value="PPM-type phosphatase domain"/>
    <property type="match status" value="1"/>
</dbReference>
<keyword evidence="1" id="KW-0472">Membrane</keyword>
<evidence type="ECO:0000313" key="4">
    <source>
        <dbReference type="Proteomes" id="UP000019109"/>
    </source>
</evidence>
<evidence type="ECO:0000259" key="2">
    <source>
        <dbReference type="PROSITE" id="PS51746"/>
    </source>
</evidence>
<dbReference type="EMBL" id="BAVR01000002">
    <property type="protein sequence ID" value="GAE86934.1"/>
    <property type="molecule type" value="Genomic_DNA"/>
</dbReference>
<dbReference type="PROSITE" id="PS51746">
    <property type="entry name" value="PPM_2"/>
    <property type="match status" value="1"/>
</dbReference>
<dbReference type="InterPro" id="IPR001932">
    <property type="entry name" value="PPM-type_phosphatase-like_dom"/>
</dbReference>
<dbReference type="Pfam" id="PF13672">
    <property type="entry name" value="PP2C_2"/>
    <property type="match status" value="1"/>
</dbReference>
<name>W4V2K1_9FIRM</name>
<dbReference type="Proteomes" id="UP000019109">
    <property type="component" value="Unassembled WGS sequence"/>
</dbReference>
<evidence type="ECO:0000313" key="3">
    <source>
        <dbReference type="EMBL" id="GAE86934.1"/>
    </source>
</evidence>
<dbReference type="InterPro" id="IPR036457">
    <property type="entry name" value="PPM-type-like_dom_sf"/>
</dbReference>
<keyword evidence="4" id="KW-1185">Reference proteome</keyword>
<dbReference type="AlphaFoldDB" id="W4V2K1"/>
<keyword evidence="1" id="KW-1133">Transmembrane helix</keyword>
<dbReference type="CDD" id="cd00143">
    <property type="entry name" value="PP2Cc"/>
    <property type="match status" value="1"/>
</dbReference>
<dbReference type="STRING" id="1294263.JCM21531_268"/>
<dbReference type="SUPFAM" id="SSF81606">
    <property type="entry name" value="PP2C-like"/>
    <property type="match status" value="1"/>
</dbReference>
<gene>
    <name evidence="3" type="ORF">JCM21531_268</name>
</gene>
<keyword evidence="1" id="KW-0812">Transmembrane</keyword>
<dbReference type="RefSeq" id="WP_279378944.1">
    <property type="nucleotide sequence ID" value="NZ_BAVR01000002.1"/>
</dbReference>
<accession>W4V2K1</accession>
<protein>
    <submittedName>
        <fullName evidence="3">Phosphatase 2C-like</fullName>
    </submittedName>
</protein>
<proteinExistence type="predicted"/>
<evidence type="ECO:0000256" key="1">
    <source>
        <dbReference type="SAM" id="Phobius"/>
    </source>
</evidence>
<comment type="caution">
    <text evidence="3">The sequence shown here is derived from an EMBL/GenBank/DDBJ whole genome shotgun (WGS) entry which is preliminary data.</text>
</comment>
<feature type="transmembrane region" description="Helical" evidence="1">
    <location>
        <begin position="211"/>
        <end position="229"/>
    </location>
</feature>
<reference evidence="3" key="1">
    <citation type="journal article" date="2014" name="Genome Announc.">
        <title>Draft Genome Sequence of Clostridium straminisolvens Strain JCM 21531T, Isolated from a Cellulose-Degrading Bacterial Community.</title>
        <authorList>
            <person name="Yuki M."/>
            <person name="Oshima K."/>
            <person name="Suda W."/>
            <person name="Sakamoto M."/>
            <person name="Kitamura K."/>
            <person name="Iida T."/>
            <person name="Hattori M."/>
            <person name="Ohkuma M."/>
        </authorList>
    </citation>
    <scope>NUCLEOTIDE SEQUENCE [LARGE SCALE GENOMIC DNA]</scope>
    <source>
        <strain evidence="3">JCM 21531</strain>
    </source>
</reference>
<sequence>MYSEKNIILRASAATNVGFVRSINEDNFYLNGIYFSPSTTEKTVLFDINEADSFFLFAVSDGMGGEAFGDKASLTAMLELKKAHNFIKNNNNGNIEGCVNRINSYIKNTNNLIYNLGVEYGARTGATFAALLIYGGQAKALNLGDSRIYHVRDNEIIRLTKDHTEAERLIRLGILSLKKHRTAQVNTCFTSFSAYLRKKELLKRTFRKAFLLKRGMYFFFALTALQIWLKMSS</sequence>